<dbReference type="AlphaFoldDB" id="A0A857MM58"/>
<dbReference type="EMBL" id="CP045921">
    <property type="protein sequence ID" value="QHN42672.1"/>
    <property type="molecule type" value="Genomic_DNA"/>
</dbReference>
<keyword evidence="2" id="KW-1185">Reference proteome</keyword>
<evidence type="ECO:0000313" key="1">
    <source>
        <dbReference type="EMBL" id="QHN42672.1"/>
    </source>
</evidence>
<evidence type="ECO:0000313" key="2">
    <source>
        <dbReference type="Proteomes" id="UP001059824"/>
    </source>
</evidence>
<gene>
    <name evidence="1" type="ORF">GII36_02265</name>
</gene>
<name>A0A857MM58_9BACT</name>
<dbReference type="Proteomes" id="UP001059824">
    <property type="component" value="Chromosome"/>
</dbReference>
<sequence>MTNADPAVIASINGLVESRFQLEIEREAENQRFQTAIAALTREHQEKLNRFAERERELDPDIWRSIDHNRSTLIVRGKRSFVTIRAKFQLREVPAKLEVLDKVSIMEAAHRLGVVKQIANPPKGGWRFNQKKFLAWLASSGDLYRHFEPFVEQTDKTESLTIQPNTNYTVEHDSQRISPPSITIQKS</sequence>
<protein>
    <submittedName>
        <fullName evidence="1">Uncharacterized protein</fullName>
    </submittedName>
</protein>
<accession>A0A857MM58</accession>
<organism evidence="1 2">
    <name type="scientific">Candidatus Mycosynbacter amalyticus</name>
    <dbReference type="NCBI Taxonomy" id="2665156"/>
    <lineage>
        <taxon>Bacteria</taxon>
        <taxon>Candidatus Saccharimonadota</taxon>
        <taxon>Candidatus Saccharimonadota incertae sedis</taxon>
        <taxon>Candidatus Mycosynbacter</taxon>
    </lineage>
</organism>
<proteinExistence type="predicted"/>
<dbReference type="RefSeq" id="WP_260764144.1">
    <property type="nucleotide sequence ID" value="NZ_CP045921.1"/>
</dbReference>
<reference evidence="1" key="1">
    <citation type="journal article" date="2021" name="Nat. Microbiol.">
        <title>Cocultivation of an ultrasmall environmental parasitic bacterium with lytic ability against bacteria associated with wastewater foams.</title>
        <authorList>
            <person name="Batinovic S."/>
            <person name="Rose J.J.A."/>
            <person name="Ratcliffe J."/>
            <person name="Seviour R.J."/>
            <person name="Petrovski S."/>
        </authorList>
    </citation>
    <scope>NUCLEOTIDE SEQUENCE</scope>
    <source>
        <strain evidence="1">JR1</strain>
    </source>
</reference>
<dbReference type="SUPFAM" id="SSF161266">
    <property type="entry name" value="Gam-like"/>
    <property type="match status" value="1"/>
</dbReference>
<dbReference type="KEGG" id="mama:GII36_02265"/>